<gene>
    <name evidence="1" type="ORF">F2Q65_18870</name>
</gene>
<protein>
    <submittedName>
        <fullName evidence="1">Uncharacterized protein</fullName>
    </submittedName>
</protein>
<dbReference type="EMBL" id="VWXX01000062">
    <property type="protein sequence ID" value="KAA6181769.1"/>
    <property type="molecule type" value="Genomic_DNA"/>
</dbReference>
<dbReference type="RefSeq" id="WP_150094945.1">
    <property type="nucleotide sequence ID" value="NZ_JBFUOH010000064.1"/>
</dbReference>
<organism evidence="1 2">
    <name type="scientific">Thiohalocapsa marina</name>
    <dbReference type="NCBI Taxonomy" id="424902"/>
    <lineage>
        <taxon>Bacteria</taxon>
        <taxon>Pseudomonadati</taxon>
        <taxon>Pseudomonadota</taxon>
        <taxon>Gammaproteobacteria</taxon>
        <taxon>Chromatiales</taxon>
        <taxon>Chromatiaceae</taxon>
        <taxon>Thiohalocapsa</taxon>
    </lineage>
</organism>
<comment type="caution">
    <text evidence="1">The sequence shown here is derived from an EMBL/GenBank/DDBJ whole genome shotgun (WGS) entry which is preliminary data.</text>
</comment>
<keyword evidence="2" id="KW-1185">Reference proteome</keyword>
<dbReference type="Proteomes" id="UP000322981">
    <property type="component" value="Unassembled WGS sequence"/>
</dbReference>
<name>A0A5M8FAS0_9GAMM</name>
<evidence type="ECO:0000313" key="2">
    <source>
        <dbReference type="Proteomes" id="UP000322981"/>
    </source>
</evidence>
<evidence type="ECO:0000313" key="1">
    <source>
        <dbReference type="EMBL" id="KAA6181769.1"/>
    </source>
</evidence>
<dbReference type="AlphaFoldDB" id="A0A5M8FAS0"/>
<reference evidence="1 2" key="1">
    <citation type="submission" date="2019-09" db="EMBL/GenBank/DDBJ databases">
        <title>Whole-genome sequence of the purple sulfur bacterium Thiohalocapsa marina DSM 19078.</title>
        <authorList>
            <person name="Kyndt J.A."/>
            <person name="Meyer T.E."/>
        </authorList>
    </citation>
    <scope>NUCLEOTIDE SEQUENCE [LARGE SCALE GENOMIC DNA]</scope>
    <source>
        <strain evidence="1 2">DSM 19078</strain>
    </source>
</reference>
<sequence length="63" mass="6353">MLKNVSVAGLTLAAPTAPVLQAQEAVDAHALWQQVKGKAASCHAPVAEAMQGRAVTFSIVAAG</sequence>
<accession>A0A5M8FAS0</accession>
<proteinExistence type="predicted"/>